<dbReference type="PROSITE" id="PS51257">
    <property type="entry name" value="PROKAR_LIPOPROTEIN"/>
    <property type="match status" value="1"/>
</dbReference>
<dbReference type="Proteomes" id="UP000282140">
    <property type="component" value="Unassembled WGS sequence"/>
</dbReference>
<dbReference type="AlphaFoldDB" id="A0A3L8CTS3"/>
<name>A0A3L8CTS3_9PSED</name>
<gene>
    <name evidence="2" type="ORF">CS076_01380</name>
    <name evidence="1" type="ORF">CS078_07105</name>
</gene>
<reference evidence="3 4" key="1">
    <citation type="journal article" date="2018" name="Front. Microbiol.">
        <title>Discovery of Phloeophagus Beetles as a Source of Pseudomonas Strains That Produce Potentially New Bioactive Substances and Description of Pseudomonas bohemica sp. nov.</title>
        <authorList>
            <person name="Saati-Santamaria Z."/>
            <person name="Lopez-Mondejar R."/>
            <person name="Jimenez-Gomez A."/>
            <person name="Diez-Mendez A."/>
            <person name="Vetrovsky T."/>
            <person name="Igual J.M."/>
            <person name="Velazquez E."/>
            <person name="Kolarik M."/>
            <person name="Rivas R."/>
            <person name="Garcia-Fraile P."/>
        </authorList>
    </citation>
    <scope>NUCLEOTIDE SEQUENCE [LARGE SCALE GENOMIC DNA]</scope>
    <source>
        <strain evidence="2 4">A2-NA12</strain>
        <strain evidence="1 3">A2-NA13</strain>
    </source>
</reference>
<dbReference type="EMBL" id="PEGA01000001">
    <property type="protein sequence ID" value="RLU14514.1"/>
    <property type="molecule type" value="Genomic_DNA"/>
</dbReference>
<sequence length="307" mass="33478">MKRSIALSMATLLSACQTSTTPKEAPLEAPQDTTVMSLNQASASDAGVRVATALTQRYMDTRLNCGANSMPAFLCSGIILRSTVPAPGSQYFTWNPSPNSQKSGGVSFSYLRKDMNFKSLVFGQTSGFIFLPVLNQLPGTRKIEVLCTYPVDGAVLLRDKPGCGAHPYAPDLSRRCQTIGITTAEQWIANKKKNGWNSCSFDVRDSMNQLAADSFYQAIRAHNLGNYFAGAYDYSELILATWPQNIPKELPIEAFYYITTGLPGAQKDQRDFYAQTAGKVVPVIKLTLPATNTGNAVFSYNPADQVH</sequence>
<evidence type="ECO:0000313" key="3">
    <source>
        <dbReference type="Proteomes" id="UP000282140"/>
    </source>
</evidence>
<accession>A0A3L8CTS3</accession>
<evidence type="ECO:0000313" key="4">
    <source>
        <dbReference type="Proteomes" id="UP000282672"/>
    </source>
</evidence>
<dbReference type="EMBL" id="PEGB01000002">
    <property type="protein sequence ID" value="RLU11194.1"/>
    <property type="molecule type" value="Genomic_DNA"/>
</dbReference>
<evidence type="ECO:0000313" key="2">
    <source>
        <dbReference type="EMBL" id="RLU14514.1"/>
    </source>
</evidence>
<comment type="caution">
    <text evidence="1">The sequence shown here is derived from an EMBL/GenBank/DDBJ whole genome shotgun (WGS) entry which is preliminary data.</text>
</comment>
<dbReference type="RefSeq" id="WP_121730823.1">
    <property type="nucleotide sequence ID" value="NZ_PEGA01000001.1"/>
</dbReference>
<organism evidence="1 3">
    <name type="scientific">Pseudomonas prosekii</name>
    <dbReference type="NCBI Taxonomy" id="1148509"/>
    <lineage>
        <taxon>Bacteria</taxon>
        <taxon>Pseudomonadati</taxon>
        <taxon>Pseudomonadota</taxon>
        <taxon>Gammaproteobacteria</taxon>
        <taxon>Pseudomonadales</taxon>
        <taxon>Pseudomonadaceae</taxon>
        <taxon>Pseudomonas</taxon>
    </lineage>
</organism>
<dbReference type="Proteomes" id="UP000282672">
    <property type="component" value="Unassembled WGS sequence"/>
</dbReference>
<evidence type="ECO:0000313" key="1">
    <source>
        <dbReference type="EMBL" id="RLU11194.1"/>
    </source>
</evidence>
<proteinExistence type="predicted"/>
<keyword evidence="3" id="KW-1185">Reference proteome</keyword>
<protein>
    <submittedName>
        <fullName evidence="1">Halovibrin HvnA</fullName>
    </submittedName>
</protein>